<proteinExistence type="predicted"/>
<dbReference type="Proteomes" id="UP000196877">
    <property type="component" value="Chromosome"/>
</dbReference>
<feature type="region of interest" description="Disordered" evidence="1">
    <location>
        <begin position="1"/>
        <end position="29"/>
    </location>
</feature>
<name>A0ABM6LNV4_9BACI</name>
<evidence type="ECO:0000313" key="3">
    <source>
        <dbReference type="Proteomes" id="UP000196877"/>
    </source>
</evidence>
<evidence type="ECO:0000256" key="1">
    <source>
        <dbReference type="SAM" id="MobiDB-lite"/>
    </source>
</evidence>
<reference evidence="2 3" key="1">
    <citation type="submission" date="2017-06" db="EMBL/GenBank/DDBJ databases">
        <title>Genome sequence of Bacillus sonorensis strain SRCM101395.</title>
        <authorList>
            <person name="Cho S.H."/>
        </authorList>
    </citation>
    <scope>NUCLEOTIDE SEQUENCE [LARGE SCALE GENOMIC DNA]</scope>
    <source>
        <strain evidence="2 3">SRCM101395</strain>
    </source>
</reference>
<protein>
    <submittedName>
        <fullName evidence="2">Uncharacterized protein</fullName>
    </submittedName>
</protein>
<evidence type="ECO:0000313" key="2">
    <source>
        <dbReference type="EMBL" id="ASB91107.1"/>
    </source>
</evidence>
<sequence>MSIQNKVKKLTQRLDHMVPDNTPVKKPAK</sequence>
<gene>
    <name evidence="2" type="ORF">S101395_04619</name>
</gene>
<organism evidence="2 3">
    <name type="scientific">Bacillus sonorensis</name>
    <dbReference type="NCBI Taxonomy" id="119858"/>
    <lineage>
        <taxon>Bacteria</taxon>
        <taxon>Bacillati</taxon>
        <taxon>Bacillota</taxon>
        <taxon>Bacilli</taxon>
        <taxon>Bacillales</taxon>
        <taxon>Bacillaceae</taxon>
        <taxon>Bacillus</taxon>
    </lineage>
</organism>
<feature type="compositionally biased region" description="Basic residues" evidence="1">
    <location>
        <begin position="1"/>
        <end position="11"/>
    </location>
</feature>
<accession>A0ABM6LNV4</accession>
<dbReference type="EMBL" id="CP021920">
    <property type="protein sequence ID" value="ASB91107.1"/>
    <property type="molecule type" value="Genomic_DNA"/>
</dbReference>
<keyword evidence="3" id="KW-1185">Reference proteome</keyword>